<protein>
    <submittedName>
        <fullName evidence="2">Uncharacterized protein</fullName>
    </submittedName>
</protein>
<organism evidence="2 3">
    <name type="scientific">Symmachiella dynata</name>
    <dbReference type="NCBI Taxonomy" id="2527995"/>
    <lineage>
        <taxon>Bacteria</taxon>
        <taxon>Pseudomonadati</taxon>
        <taxon>Planctomycetota</taxon>
        <taxon>Planctomycetia</taxon>
        <taxon>Planctomycetales</taxon>
        <taxon>Planctomycetaceae</taxon>
        <taxon>Symmachiella</taxon>
    </lineage>
</organism>
<accession>A0A517ZR30</accession>
<sequence precursor="true">MRKSASLLFAFSLLAVGYLLGSTNSLSPASLWAQDDGNATNAVSQDTLDKIAAARNALQDAHDALVSEGLYKPATKGLNPIDILAGGVNAQADLEAGVGVDPGTFAALYAGLAIDEVAEQLGRDAEGRLTYKKRLIQMYPVTRIQKLYQAAGVVTEQNQF</sequence>
<proteinExistence type="predicted"/>
<dbReference type="KEGG" id="sdyn:Mal52_34350"/>
<dbReference type="AlphaFoldDB" id="A0A517ZR30"/>
<evidence type="ECO:0000313" key="3">
    <source>
        <dbReference type="Proteomes" id="UP000319383"/>
    </source>
</evidence>
<gene>
    <name evidence="2" type="ORF">Mal52_34350</name>
</gene>
<feature type="signal peptide" evidence="1">
    <location>
        <begin position="1"/>
        <end position="21"/>
    </location>
</feature>
<feature type="chain" id="PRO_5022012606" evidence="1">
    <location>
        <begin position="22"/>
        <end position="160"/>
    </location>
</feature>
<dbReference type="RefSeq" id="WP_145377229.1">
    <property type="nucleotide sequence ID" value="NZ_CAXBED010000043.1"/>
</dbReference>
<dbReference type="EMBL" id="CP036276">
    <property type="protein sequence ID" value="QDU44949.1"/>
    <property type="molecule type" value="Genomic_DNA"/>
</dbReference>
<evidence type="ECO:0000256" key="1">
    <source>
        <dbReference type="SAM" id="SignalP"/>
    </source>
</evidence>
<reference evidence="2 3" key="1">
    <citation type="submission" date="2019-02" db="EMBL/GenBank/DDBJ databases">
        <title>Deep-cultivation of Planctomycetes and their phenomic and genomic characterization uncovers novel biology.</title>
        <authorList>
            <person name="Wiegand S."/>
            <person name="Jogler M."/>
            <person name="Boedeker C."/>
            <person name="Pinto D."/>
            <person name="Vollmers J."/>
            <person name="Rivas-Marin E."/>
            <person name="Kohn T."/>
            <person name="Peeters S.H."/>
            <person name="Heuer A."/>
            <person name="Rast P."/>
            <person name="Oberbeckmann S."/>
            <person name="Bunk B."/>
            <person name="Jeske O."/>
            <person name="Meyerdierks A."/>
            <person name="Storesund J.E."/>
            <person name="Kallscheuer N."/>
            <person name="Luecker S."/>
            <person name="Lage O.M."/>
            <person name="Pohl T."/>
            <person name="Merkel B.J."/>
            <person name="Hornburger P."/>
            <person name="Mueller R.-W."/>
            <person name="Bruemmer F."/>
            <person name="Labrenz M."/>
            <person name="Spormann A.M."/>
            <person name="Op den Camp H."/>
            <person name="Overmann J."/>
            <person name="Amann R."/>
            <person name="Jetten M.S.M."/>
            <person name="Mascher T."/>
            <person name="Medema M.H."/>
            <person name="Devos D.P."/>
            <person name="Kaster A.-K."/>
            <person name="Ovreas L."/>
            <person name="Rohde M."/>
            <person name="Galperin M.Y."/>
            <person name="Jogler C."/>
        </authorList>
    </citation>
    <scope>NUCLEOTIDE SEQUENCE [LARGE SCALE GENOMIC DNA]</scope>
    <source>
        <strain evidence="2 3">Mal52</strain>
    </source>
</reference>
<dbReference type="Proteomes" id="UP000319383">
    <property type="component" value="Chromosome"/>
</dbReference>
<evidence type="ECO:0000313" key="2">
    <source>
        <dbReference type="EMBL" id="QDU44949.1"/>
    </source>
</evidence>
<keyword evidence="1" id="KW-0732">Signal</keyword>
<keyword evidence="3" id="KW-1185">Reference proteome</keyword>
<name>A0A517ZR30_9PLAN</name>